<accession>A0ABS6DW38</accession>
<dbReference type="SMART" id="SM00530">
    <property type="entry name" value="HTH_XRE"/>
    <property type="match status" value="1"/>
</dbReference>
<sequence length="209" mass="23599">MDSRKIGKLIASKRKEKSMTQKELGLKINVSDKTISKWESGLGLPDISSIESLANVLDLNVNEILTGDVNINDNDMANMKRTKFYFCGKCGNIIASTNNVILNCCGQKLNELKAEELKNDKNGEKFVDNSENLTRNDIKVEYIEDDIFVSVDHPMTKSHFITFIAYVIGDKLMINKLYPEQNAFTRFKRCGHGTIYVLCNKHGLVSIKI</sequence>
<feature type="domain" description="HTH cro/C1-type" evidence="2">
    <location>
        <begin position="10"/>
        <end position="64"/>
    </location>
</feature>
<dbReference type="Pfam" id="PF01381">
    <property type="entry name" value="HTH_3"/>
    <property type="match status" value="1"/>
</dbReference>
<dbReference type="CDD" id="cd00093">
    <property type="entry name" value="HTH_XRE"/>
    <property type="match status" value="1"/>
</dbReference>
<dbReference type="Proteomes" id="UP001196301">
    <property type="component" value="Unassembled WGS sequence"/>
</dbReference>
<dbReference type="InterPro" id="IPR001387">
    <property type="entry name" value="Cro/C1-type_HTH"/>
</dbReference>
<dbReference type="PANTHER" id="PTHR46558">
    <property type="entry name" value="TRACRIPTIONAL REGULATORY PROTEIN-RELATED-RELATED"/>
    <property type="match status" value="1"/>
</dbReference>
<evidence type="ECO:0000313" key="3">
    <source>
        <dbReference type="EMBL" id="MBU5335506.1"/>
    </source>
</evidence>
<gene>
    <name evidence="3" type="ORF">KQI20_03545</name>
</gene>
<name>A0ABS6DW38_9FIRM</name>
<proteinExistence type="predicted"/>
<dbReference type="EMBL" id="JAHLOQ010000006">
    <property type="protein sequence ID" value="MBU5335506.1"/>
    <property type="molecule type" value="Genomic_DNA"/>
</dbReference>
<organism evidence="3 4">
    <name type="scientific">Intestinibacter bartlettii</name>
    <dbReference type="NCBI Taxonomy" id="261299"/>
    <lineage>
        <taxon>Bacteria</taxon>
        <taxon>Bacillati</taxon>
        <taxon>Bacillota</taxon>
        <taxon>Clostridia</taxon>
        <taxon>Peptostreptococcales</taxon>
        <taxon>Peptostreptococcaceae</taxon>
        <taxon>Intestinibacter</taxon>
    </lineage>
</organism>
<evidence type="ECO:0000313" key="4">
    <source>
        <dbReference type="Proteomes" id="UP001196301"/>
    </source>
</evidence>
<keyword evidence="4" id="KW-1185">Reference proteome</keyword>
<protein>
    <submittedName>
        <fullName evidence="3">Helix-turn-helix domain-containing protein</fullName>
    </submittedName>
</protein>
<reference evidence="3 4" key="1">
    <citation type="submission" date="2021-06" db="EMBL/GenBank/DDBJ databases">
        <authorList>
            <person name="Sun Q."/>
            <person name="Li D."/>
        </authorList>
    </citation>
    <scope>NUCLEOTIDE SEQUENCE [LARGE SCALE GENOMIC DNA]</scope>
    <source>
        <strain evidence="3 4">N19</strain>
    </source>
</reference>
<keyword evidence="1" id="KW-0238">DNA-binding</keyword>
<evidence type="ECO:0000256" key="1">
    <source>
        <dbReference type="ARBA" id="ARBA00023125"/>
    </source>
</evidence>
<dbReference type="PANTHER" id="PTHR46558:SF11">
    <property type="entry name" value="HTH-TYPE TRANSCRIPTIONAL REGULATOR XRE"/>
    <property type="match status" value="1"/>
</dbReference>
<dbReference type="RefSeq" id="WP_216568643.1">
    <property type="nucleotide sequence ID" value="NZ_JAHLOQ010000006.1"/>
</dbReference>
<evidence type="ECO:0000259" key="2">
    <source>
        <dbReference type="PROSITE" id="PS50943"/>
    </source>
</evidence>
<comment type="caution">
    <text evidence="3">The sequence shown here is derived from an EMBL/GenBank/DDBJ whole genome shotgun (WGS) entry which is preliminary data.</text>
</comment>
<dbReference type="PROSITE" id="PS50943">
    <property type="entry name" value="HTH_CROC1"/>
    <property type="match status" value="1"/>
</dbReference>